<dbReference type="Gene3D" id="2.60.120.10">
    <property type="entry name" value="Jelly Rolls"/>
    <property type="match status" value="1"/>
</dbReference>
<gene>
    <name evidence="2" type="ordered locus">MCP_1869</name>
</gene>
<dbReference type="PANTHER" id="PTHR37694">
    <property type="entry name" value="SLR8022 PROTEIN"/>
    <property type="match status" value="1"/>
</dbReference>
<dbReference type="InterPro" id="IPR014710">
    <property type="entry name" value="RmlC-like_jellyroll"/>
</dbReference>
<dbReference type="SUPFAM" id="SSF51182">
    <property type="entry name" value="RmlC-like cupins"/>
    <property type="match status" value="1"/>
</dbReference>
<reference evidence="2 3" key="1">
    <citation type="journal article" date="2007" name="Appl. Environ. Microbiol.">
        <title>Isolation of key methanogens for global methane emission from rice paddy fields: a novel isolate affiliated with the clone cluster rice cluster I.</title>
        <authorList>
            <person name="Sakai S."/>
            <person name="Imachi H."/>
            <person name="Sekiguchi Y."/>
            <person name="Ohashi A."/>
            <person name="Harada H."/>
            <person name="Kamagata Y."/>
        </authorList>
    </citation>
    <scope>NUCLEOTIDE SEQUENCE [LARGE SCALE GENOMIC DNA]</scope>
    <source>
        <strain evidence="3">DSM 17711 / JCM 13418 / NBRC 101707 / SANAE</strain>
    </source>
</reference>
<dbReference type="KEGG" id="mpd:MCP_1869"/>
<evidence type="ECO:0000259" key="1">
    <source>
        <dbReference type="Pfam" id="PF07883"/>
    </source>
</evidence>
<protein>
    <recommendedName>
        <fullName evidence="1">Cupin type-2 domain-containing protein</fullName>
    </recommendedName>
</protein>
<dbReference type="Proteomes" id="UP000001882">
    <property type="component" value="Chromosome"/>
</dbReference>
<dbReference type="InParanoid" id="D1YZR9"/>
<dbReference type="AlphaFoldDB" id="D1YZR9"/>
<dbReference type="InterPro" id="IPR011051">
    <property type="entry name" value="RmlC_Cupin_sf"/>
</dbReference>
<organism evidence="2 3">
    <name type="scientific">Methanocella paludicola (strain DSM 17711 / JCM 13418 / NBRC 101707 / SANAE)</name>
    <dbReference type="NCBI Taxonomy" id="304371"/>
    <lineage>
        <taxon>Archaea</taxon>
        <taxon>Methanobacteriati</taxon>
        <taxon>Methanobacteriota</taxon>
        <taxon>Stenosarchaea group</taxon>
        <taxon>Methanomicrobia</taxon>
        <taxon>Methanocellales</taxon>
        <taxon>Methanocellaceae</taxon>
        <taxon>Methanocella</taxon>
    </lineage>
</organism>
<evidence type="ECO:0000313" key="2">
    <source>
        <dbReference type="EMBL" id="BAI61941.1"/>
    </source>
</evidence>
<dbReference type="OrthoDB" id="114121at2157"/>
<proteinExistence type="predicted"/>
<name>D1YZR9_METPS</name>
<dbReference type="InterPro" id="IPR013096">
    <property type="entry name" value="Cupin_2"/>
</dbReference>
<keyword evidence="3" id="KW-1185">Reference proteome</keyword>
<dbReference type="EMBL" id="AP011532">
    <property type="protein sequence ID" value="BAI61941.1"/>
    <property type="molecule type" value="Genomic_DNA"/>
</dbReference>
<dbReference type="RefSeq" id="WP_012900618.1">
    <property type="nucleotide sequence ID" value="NC_013665.1"/>
</dbReference>
<evidence type="ECO:0000313" key="3">
    <source>
        <dbReference type="Proteomes" id="UP000001882"/>
    </source>
</evidence>
<reference evidence="3" key="3">
    <citation type="journal article" date="2011" name="PLoS ONE">
        <title>Genome sequence of a mesophilic hydrogenotrophic methanogen Methanocella paludicola, the first cultivated representative of the order Methanocellales.</title>
        <authorList>
            <person name="Sakai S."/>
            <person name="Takaki Y."/>
            <person name="Shimamura S."/>
            <person name="Sekine M."/>
            <person name="Tajima T."/>
            <person name="Kosugi H."/>
            <person name="Ichikawa N."/>
            <person name="Tasumi E."/>
            <person name="Hiraki A.T."/>
            <person name="Shimizu A."/>
            <person name="Kato Y."/>
            <person name="Nishiko R."/>
            <person name="Mori K."/>
            <person name="Fujita N."/>
            <person name="Imachi H."/>
            <person name="Takai K."/>
        </authorList>
    </citation>
    <scope>NUCLEOTIDE SEQUENCE [LARGE SCALE GENOMIC DNA]</scope>
    <source>
        <strain evidence="3">DSM 17711 / JCM 13418 / NBRC 101707 / SANAE</strain>
    </source>
</reference>
<feature type="domain" description="Cupin type-2" evidence="1">
    <location>
        <begin position="32"/>
        <end position="90"/>
    </location>
</feature>
<reference evidence="2 3" key="2">
    <citation type="journal article" date="2008" name="Int. J. Syst. Evol. Microbiol.">
        <title>Methanocella paludicola gen. nov., sp. nov., a methane-producing archaeon, the first isolate of the lineage 'Rice Cluster I', and proposal of the new archaeal order Methanocellales ord. nov.</title>
        <authorList>
            <person name="Sakai S."/>
            <person name="Imachi H."/>
            <person name="Hanada S."/>
            <person name="Ohashi A."/>
            <person name="Harada H."/>
            <person name="Kamagata Y."/>
        </authorList>
    </citation>
    <scope>NUCLEOTIDE SEQUENCE [LARGE SCALE GENOMIC DNA]</scope>
    <source>
        <strain evidence="3">DSM 17711 / JCM 13418 / NBRC 101707 / SANAE</strain>
    </source>
</reference>
<sequence>MSLIDLSALIEFSRVGRVKKDLIKTKGFNAILVCLDAGQEISPHPEPYEVLFVVIEGEGTITCGDGRYGVKPGSAVYVKNGEDRGIRCDKRMAVVGIQEAH</sequence>
<dbReference type="PANTHER" id="PTHR37694:SF1">
    <property type="entry name" value="SLR8022 PROTEIN"/>
    <property type="match status" value="1"/>
</dbReference>
<dbReference type="Pfam" id="PF07883">
    <property type="entry name" value="Cupin_2"/>
    <property type="match status" value="1"/>
</dbReference>
<dbReference type="GeneID" id="8681755"/>
<dbReference type="STRING" id="304371.MCP_1869"/>
<dbReference type="eggNOG" id="arCOG03002">
    <property type="taxonomic scope" value="Archaea"/>
</dbReference>
<accession>D1YZR9</accession>